<name>A0A401GSX2_9APHY</name>
<accession>A0A401GSX2</accession>
<protein>
    <submittedName>
        <fullName evidence="2">Uncharacterized protein</fullName>
    </submittedName>
</protein>
<gene>
    <name evidence="2" type="ORF">SCP_0704700</name>
</gene>
<comment type="caution">
    <text evidence="2">The sequence shown here is derived from an EMBL/GenBank/DDBJ whole genome shotgun (WGS) entry which is preliminary data.</text>
</comment>
<proteinExistence type="predicted"/>
<evidence type="ECO:0000313" key="3">
    <source>
        <dbReference type="Proteomes" id="UP000287166"/>
    </source>
</evidence>
<dbReference type="EMBL" id="BFAD01000007">
    <property type="protein sequence ID" value="GBE85283.1"/>
    <property type="molecule type" value="Genomic_DNA"/>
</dbReference>
<keyword evidence="3" id="KW-1185">Reference proteome</keyword>
<dbReference type="GeneID" id="38782200"/>
<dbReference type="InParanoid" id="A0A401GSX2"/>
<dbReference type="AlphaFoldDB" id="A0A401GSX2"/>
<sequence length="215" mass="23642">MNQRPTEKTPTLSTNASIHRLATRSKSDLFTNKNSTITDWLSTFNHSIDTSDKALIFLCNNELATAGKAAELKTLTRALVRLAKARTSDTKLMQTLVSLAWYTELIVQEDSTVKAMTSICARLEQYEGKIEKITKTATEACEQAKQGTDNLSNLAQQLGEDVVNIRDTHQSLCTISDNLHGMATDAGQSMRKVTKSFAEAHKPEAAPQQPAKASR</sequence>
<organism evidence="2 3">
    <name type="scientific">Sparassis crispa</name>
    <dbReference type="NCBI Taxonomy" id="139825"/>
    <lineage>
        <taxon>Eukaryota</taxon>
        <taxon>Fungi</taxon>
        <taxon>Dikarya</taxon>
        <taxon>Basidiomycota</taxon>
        <taxon>Agaricomycotina</taxon>
        <taxon>Agaricomycetes</taxon>
        <taxon>Polyporales</taxon>
        <taxon>Sparassidaceae</taxon>
        <taxon>Sparassis</taxon>
    </lineage>
</organism>
<evidence type="ECO:0000256" key="1">
    <source>
        <dbReference type="SAM" id="MobiDB-lite"/>
    </source>
</evidence>
<feature type="compositionally biased region" description="Low complexity" evidence="1">
    <location>
        <begin position="205"/>
        <end position="215"/>
    </location>
</feature>
<feature type="region of interest" description="Disordered" evidence="1">
    <location>
        <begin position="186"/>
        <end position="215"/>
    </location>
</feature>
<evidence type="ECO:0000313" key="2">
    <source>
        <dbReference type="EMBL" id="GBE85283.1"/>
    </source>
</evidence>
<dbReference type="Proteomes" id="UP000287166">
    <property type="component" value="Unassembled WGS sequence"/>
</dbReference>
<reference evidence="2 3" key="1">
    <citation type="journal article" date="2018" name="Sci. Rep.">
        <title>Genome sequence of the cauliflower mushroom Sparassis crispa (Hanabiratake) and its association with beneficial usage.</title>
        <authorList>
            <person name="Kiyama R."/>
            <person name="Furutani Y."/>
            <person name="Kawaguchi K."/>
            <person name="Nakanishi T."/>
        </authorList>
    </citation>
    <scope>NUCLEOTIDE SEQUENCE [LARGE SCALE GENOMIC DNA]</scope>
</reference>
<dbReference type="RefSeq" id="XP_027616196.1">
    <property type="nucleotide sequence ID" value="XM_027760395.1"/>
</dbReference>